<evidence type="ECO:0008006" key="3">
    <source>
        <dbReference type="Google" id="ProtNLM"/>
    </source>
</evidence>
<name>A0ABX0U1U7_9SPHN</name>
<comment type="caution">
    <text evidence="1">The sequence shown here is derived from an EMBL/GenBank/DDBJ whole genome shotgun (WGS) entry which is preliminary data.</text>
</comment>
<keyword evidence="2" id="KW-1185">Reference proteome</keyword>
<dbReference type="Proteomes" id="UP000788153">
    <property type="component" value="Unassembled WGS sequence"/>
</dbReference>
<gene>
    <name evidence="1" type="ORF">FHT01_002083</name>
</gene>
<accession>A0ABX0U1U7</accession>
<protein>
    <recommendedName>
        <fullName evidence="3">SH3 domain-containing protein</fullName>
    </recommendedName>
</protein>
<proteinExistence type="predicted"/>
<sequence length="100" mass="10642">MLGGRSATIDPRADAVRADLADIRLADRVFAPHYAAPLPMTMRVAGPLRETREADSPVLAQLAGGDPFEVLELTRRFAWGIAPNARLVGYVDASALGIGD</sequence>
<organism evidence="1 2">
    <name type="scientific">Sphingomonas japonica</name>
    <dbReference type="NCBI Taxonomy" id="511662"/>
    <lineage>
        <taxon>Bacteria</taxon>
        <taxon>Pseudomonadati</taxon>
        <taxon>Pseudomonadota</taxon>
        <taxon>Alphaproteobacteria</taxon>
        <taxon>Sphingomonadales</taxon>
        <taxon>Sphingomonadaceae</taxon>
        <taxon>Sphingomonas</taxon>
    </lineage>
</organism>
<dbReference type="RefSeq" id="WP_140046894.1">
    <property type="nucleotide sequence ID" value="NZ_VDYR01000001.1"/>
</dbReference>
<evidence type="ECO:0000313" key="2">
    <source>
        <dbReference type="Proteomes" id="UP000788153"/>
    </source>
</evidence>
<evidence type="ECO:0000313" key="1">
    <source>
        <dbReference type="EMBL" id="NIJ24541.1"/>
    </source>
</evidence>
<reference evidence="1 2" key="1">
    <citation type="submission" date="2020-03" db="EMBL/GenBank/DDBJ databases">
        <title>Genomic Encyclopedia of Type Strains, Phase IV (KMG-IV): sequencing the most valuable type-strain genomes for metagenomic binning, comparative biology and taxonomic classification.</title>
        <authorList>
            <person name="Goeker M."/>
        </authorList>
    </citation>
    <scope>NUCLEOTIDE SEQUENCE [LARGE SCALE GENOMIC DNA]</scope>
    <source>
        <strain evidence="1 2">DSM 22753</strain>
    </source>
</reference>
<dbReference type="EMBL" id="JAASQP010000001">
    <property type="protein sequence ID" value="NIJ24541.1"/>
    <property type="molecule type" value="Genomic_DNA"/>
</dbReference>